<sequence>MFYYKYRKYAVYAGAFIALFFTAACSLQPVSSMRVKAKPSIYVPLGSEKITVSNIDEELGKMMAGNEDSSSETKARIFRYTPSDAADEDKDQLRYLIHYPVQSFNFDISNYFGTNAVTSNTGLSYNVDESISIPSLETTQTCTMADATTINDKLLEYFNNPDPATLPSKSIPAGMPIGYSLPIDISIAFEGFDELTFGGNSVASLEFSAILPEGMTCSFSHTQLISGGNTFQGYHSSSNAVRFYIYDNKPIRKDIRITGTMELAGNVSQGGTVTFQRKLEGTIEEAKGVNARLENLTVGGSQSVALPLPDDFKKAVIEEGNLKFSIRQPAGWDGISIKEKTKIEQSGSNGLLIDPPEFRPLGSPISLAGLTLNDSKTLTYTPKLEVILTDATYRKPSESLSADFSFAIQKFAELTLKNRPDFAVSKSEAVPEEMKNWVKEIDFNKVSAKVKLYNGLPTENPIKLKLSSASLHIPPNVQTFDSQTTTEHTYESSSNWTLDVENTSNLDLNVGVELPDYNETDKTFTLKNIAAGSNIKISIETSFDLDWNKITLKAHGGQQFSYPKEQDNFIDLSSFAKLKDIGIRLPDIPVYVYAGSASGLLKDQPIKIGLSTRYTEKDGATPQTMIICNEAPCELQSFPAEKFAGDTKEYTGDIPKASVAIKKGEPGVEHTLSELFNKYPTGVQLTYTLTMGEITVDRAAYNDIINKGGKAEIKLDVLLDVPLSFDIEPQQRISLKPFMQAFGERDLFNRKSADEKIIDIDNRLIDAVDTIQLNVNIQSDLGIQPGIIFQATDSNGKLLIEKKLLSAAGEPDKLSKEDWELLQNTYPVYSELFLEFPEGKRTVKLKKEFTLSASLSVYAGTQIDYPVDYL</sequence>
<proteinExistence type="predicted"/>
<protein>
    <submittedName>
        <fullName evidence="1">Uncharacterized protein</fullName>
    </submittedName>
</protein>
<dbReference type="AlphaFoldDB" id="C8PMI6"/>
<dbReference type="EMBL" id="ACYH01000011">
    <property type="protein sequence ID" value="EEV21403.1"/>
    <property type="molecule type" value="Genomic_DNA"/>
</dbReference>
<organism evidence="1 2">
    <name type="scientific">Treponema vincentii ATCC 35580</name>
    <dbReference type="NCBI Taxonomy" id="596324"/>
    <lineage>
        <taxon>Bacteria</taxon>
        <taxon>Pseudomonadati</taxon>
        <taxon>Spirochaetota</taxon>
        <taxon>Spirochaetia</taxon>
        <taxon>Spirochaetales</taxon>
        <taxon>Treponemataceae</taxon>
        <taxon>Treponema</taxon>
    </lineage>
</organism>
<evidence type="ECO:0000313" key="2">
    <source>
        <dbReference type="Proteomes" id="UP000004509"/>
    </source>
</evidence>
<dbReference type="OrthoDB" id="357413at2"/>
<name>C8PMI6_9SPIR</name>
<accession>C8PMI6</accession>
<evidence type="ECO:0000313" key="1">
    <source>
        <dbReference type="EMBL" id="EEV21403.1"/>
    </source>
</evidence>
<dbReference type="Proteomes" id="UP000004509">
    <property type="component" value="Unassembled WGS sequence"/>
</dbReference>
<dbReference type="PROSITE" id="PS51257">
    <property type="entry name" value="PROKAR_LIPOPROTEIN"/>
    <property type="match status" value="1"/>
</dbReference>
<dbReference type="STRING" id="596324.TREVI0001_0601"/>
<dbReference type="eggNOG" id="ENOG5032IJP">
    <property type="taxonomic scope" value="Bacteria"/>
</dbReference>
<reference evidence="1 2" key="1">
    <citation type="submission" date="2009-07" db="EMBL/GenBank/DDBJ databases">
        <authorList>
            <person name="Madupu R."/>
            <person name="Sebastian Y."/>
            <person name="Durkin A.S."/>
            <person name="Torralba M."/>
            <person name="Methe B."/>
            <person name="Sutton G.G."/>
            <person name="Strausberg R.L."/>
            <person name="Nelson K.E."/>
        </authorList>
    </citation>
    <scope>NUCLEOTIDE SEQUENCE [LARGE SCALE GENOMIC DNA]</scope>
    <source>
        <strain evidence="1 2">ATCC 35580</strain>
    </source>
</reference>
<comment type="caution">
    <text evidence="1">The sequence shown here is derived from an EMBL/GenBank/DDBJ whole genome shotgun (WGS) entry which is preliminary data.</text>
</comment>
<dbReference type="RefSeq" id="WP_006187737.1">
    <property type="nucleotide sequence ID" value="NZ_ACYH01000011.1"/>
</dbReference>
<gene>
    <name evidence="1" type="ORF">TREVI0001_0601</name>
</gene>